<sequence length="278" mass="31146">MASNPSPAEVTLAVYAAKGRALYGKFLAELEFRSHSPKSLPDLPPHYYTQHDPPDEPPLDSSTNNLLRDAGHHGKFVFIEVLNSTPVNAPPEDQQTPYQNWVHAEGKAVLCAFNDATRDTLWERPERLFWSDLMAACCTRVMTLTNGDLSGLEAIWRWSISNKMTQQLVAALDGSGEGHLGREFGTNHNGFYALLASENGKGVGWMLSSYPGIFGRRLMCKVRIIIRPKSEMPDLCWILEPVQAEAPSVPQNEAPPNPDRPMSRKERRHQKRQSRSTI</sequence>
<proteinExistence type="predicted"/>
<gene>
    <name evidence="2" type="ORF">B0T24DRAFT_693990</name>
</gene>
<feature type="compositionally biased region" description="Basic residues" evidence="1">
    <location>
        <begin position="265"/>
        <end position="278"/>
    </location>
</feature>
<comment type="caution">
    <text evidence="2">The sequence shown here is derived from an EMBL/GenBank/DDBJ whole genome shotgun (WGS) entry which is preliminary data.</text>
</comment>
<name>A0AAE0NCD5_9PEZI</name>
<dbReference type="Proteomes" id="UP001287356">
    <property type="component" value="Unassembled WGS sequence"/>
</dbReference>
<feature type="region of interest" description="Disordered" evidence="1">
    <location>
        <begin position="41"/>
        <end position="66"/>
    </location>
</feature>
<reference evidence="2" key="2">
    <citation type="submission" date="2023-06" db="EMBL/GenBank/DDBJ databases">
        <authorList>
            <consortium name="Lawrence Berkeley National Laboratory"/>
            <person name="Haridas S."/>
            <person name="Hensen N."/>
            <person name="Bonometti L."/>
            <person name="Westerberg I."/>
            <person name="Brannstrom I.O."/>
            <person name="Guillou S."/>
            <person name="Cros-Aarteil S."/>
            <person name="Calhoun S."/>
            <person name="Kuo A."/>
            <person name="Mondo S."/>
            <person name="Pangilinan J."/>
            <person name="Riley R."/>
            <person name="Labutti K."/>
            <person name="Andreopoulos B."/>
            <person name="Lipzen A."/>
            <person name="Chen C."/>
            <person name="Yanf M."/>
            <person name="Daum C."/>
            <person name="Ng V."/>
            <person name="Clum A."/>
            <person name="Steindorff A."/>
            <person name="Ohm R."/>
            <person name="Martin F."/>
            <person name="Silar P."/>
            <person name="Natvig D."/>
            <person name="Lalanne C."/>
            <person name="Gautier V."/>
            <person name="Ament-Velasquez S.L."/>
            <person name="Kruys A."/>
            <person name="Hutchinson M.I."/>
            <person name="Powell A.J."/>
            <person name="Barry K."/>
            <person name="Miller A.N."/>
            <person name="Grigoriev I.V."/>
            <person name="Debuchy R."/>
            <person name="Gladieux P."/>
            <person name="Thoren M.H."/>
            <person name="Johannesson H."/>
        </authorList>
    </citation>
    <scope>NUCLEOTIDE SEQUENCE</scope>
    <source>
        <strain evidence="2">CBS 958.72</strain>
    </source>
</reference>
<accession>A0AAE0NCD5</accession>
<keyword evidence="3" id="KW-1185">Reference proteome</keyword>
<feature type="region of interest" description="Disordered" evidence="1">
    <location>
        <begin position="246"/>
        <end position="278"/>
    </location>
</feature>
<dbReference type="AlphaFoldDB" id="A0AAE0NCD5"/>
<reference evidence="2" key="1">
    <citation type="journal article" date="2023" name="Mol. Phylogenet. Evol.">
        <title>Genome-scale phylogeny and comparative genomics of the fungal order Sordariales.</title>
        <authorList>
            <person name="Hensen N."/>
            <person name="Bonometti L."/>
            <person name="Westerberg I."/>
            <person name="Brannstrom I.O."/>
            <person name="Guillou S."/>
            <person name="Cros-Aarteil S."/>
            <person name="Calhoun S."/>
            <person name="Haridas S."/>
            <person name="Kuo A."/>
            <person name="Mondo S."/>
            <person name="Pangilinan J."/>
            <person name="Riley R."/>
            <person name="LaButti K."/>
            <person name="Andreopoulos B."/>
            <person name="Lipzen A."/>
            <person name="Chen C."/>
            <person name="Yan M."/>
            <person name="Daum C."/>
            <person name="Ng V."/>
            <person name="Clum A."/>
            <person name="Steindorff A."/>
            <person name="Ohm R.A."/>
            <person name="Martin F."/>
            <person name="Silar P."/>
            <person name="Natvig D.O."/>
            <person name="Lalanne C."/>
            <person name="Gautier V."/>
            <person name="Ament-Velasquez S.L."/>
            <person name="Kruys A."/>
            <person name="Hutchinson M.I."/>
            <person name="Powell A.J."/>
            <person name="Barry K."/>
            <person name="Miller A.N."/>
            <person name="Grigoriev I.V."/>
            <person name="Debuchy R."/>
            <person name="Gladieux P."/>
            <person name="Hiltunen Thoren M."/>
            <person name="Johannesson H."/>
        </authorList>
    </citation>
    <scope>NUCLEOTIDE SEQUENCE</scope>
    <source>
        <strain evidence="2">CBS 958.72</strain>
    </source>
</reference>
<protein>
    <submittedName>
        <fullName evidence="2">Uncharacterized protein</fullName>
    </submittedName>
</protein>
<organism evidence="2 3">
    <name type="scientific">Lasiosphaeria ovina</name>
    <dbReference type="NCBI Taxonomy" id="92902"/>
    <lineage>
        <taxon>Eukaryota</taxon>
        <taxon>Fungi</taxon>
        <taxon>Dikarya</taxon>
        <taxon>Ascomycota</taxon>
        <taxon>Pezizomycotina</taxon>
        <taxon>Sordariomycetes</taxon>
        <taxon>Sordariomycetidae</taxon>
        <taxon>Sordariales</taxon>
        <taxon>Lasiosphaeriaceae</taxon>
        <taxon>Lasiosphaeria</taxon>
    </lineage>
</organism>
<evidence type="ECO:0000256" key="1">
    <source>
        <dbReference type="SAM" id="MobiDB-lite"/>
    </source>
</evidence>
<evidence type="ECO:0000313" key="2">
    <source>
        <dbReference type="EMBL" id="KAK3378792.1"/>
    </source>
</evidence>
<evidence type="ECO:0000313" key="3">
    <source>
        <dbReference type="Proteomes" id="UP001287356"/>
    </source>
</evidence>
<dbReference type="EMBL" id="JAULSN010000002">
    <property type="protein sequence ID" value="KAK3378792.1"/>
    <property type="molecule type" value="Genomic_DNA"/>
</dbReference>